<dbReference type="GO" id="GO:0016491">
    <property type="term" value="F:oxidoreductase activity"/>
    <property type="evidence" value="ECO:0007669"/>
    <property type="project" value="UniProtKB-KW"/>
</dbReference>
<dbReference type="InterPro" id="IPR018391">
    <property type="entry name" value="PQQ_b-propeller_rpt"/>
</dbReference>
<evidence type="ECO:0000256" key="2">
    <source>
        <dbReference type="ARBA" id="ARBA00008156"/>
    </source>
</evidence>
<evidence type="ECO:0000313" key="7">
    <source>
        <dbReference type="Proteomes" id="UP000433071"/>
    </source>
</evidence>
<keyword evidence="3" id="KW-0560">Oxidoreductase</keyword>
<protein>
    <submittedName>
        <fullName evidence="6">PQQ-binding-like beta-propeller repeat protein</fullName>
    </submittedName>
</protein>
<dbReference type="Gene3D" id="2.140.10.10">
    <property type="entry name" value="Quinoprotein alcohol dehydrogenase-like superfamily"/>
    <property type="match status" value="1"/>
</dbReference>
<dbReference type="PANTHER" id="PTHR32303:SF10">
    <property type="entry name" value="OUTER MEMBRANE PROTEIN ASSEMBLY FACTOR BAMB"/>
    <property type="match status" value="1"/>
</dbReference>
<gene>
    <name evidence="6" type="ORF">GJ743_09005</name>
</gene>
<reference evidence="6 7" key="1">
    <citation type="submission" date="2019-11" db="EMBL/GenBank/DDBJ databases">
        <title>Agromyces kandeliae sp. nov., isolated from mangrove soil.</title>
        <authorList>
            <person name="Wang R."/>
        </authorList>
    </citation>
    <scope>NUCLEOTIDE SEQUENCE [LARGE SCALE GENOMIC DNA]</scope>
    <source>
        <strain evidence="6 7">JCM 11433</strain>
    </source>
</reference>
<dbReference type="InterPro" id="IPR011047">
    <property type="entry name" value="Quinoprotein_ADH-like_sf"/>
</dbReference>
<evidence type="ECO:0000256" key="1">
    <source>
        <dbReference type="ARBA" id="ARBA00001931"/>
    </source>
</evidence>
<name>A0A6I3M5E3_9MICO</name>
<organism evidence="6 7">
    <name type="scientific">Agromyces bracchium</name>
    <dbReference type="NCBI Taxonomy" id="88376"/>
    <lineage>
        <taxon>Bacteria</taxon>
        <taxon>Bacillati</taxon>
        <taxon>Actinomycetota</taxon>
        <taxon>Actinomycetes</taxon>
        <taxon>Micrococcales</taxon>
        <taxon>Microbacteriaceae</taxon>
        <taxon>Agromyces</taxon>
    </lineage>
</organism>
<proteinExistence type="inferred from homology"/>
<feature type="compositionally biased region" description="Gly residues" evidence="4">
    <location>
        <begin position="35"/>
        <end position="46"/>
    </location>
</feature>
<dbReference type="PANTHER" id="PTHR32303">
    <property type="entry name" value="QUINOPROTEIN ALCOHOL DEHYDROGENASE (CYTOCHROME C)"/>
    <property type="match status" value="1"/>
</dbReference>
<dbReference type="InterPro" id="IPR002372">
    <property type="entry name" value="PQQ_rpt_dom"/>
</dbReference>
<keyword evidence="7" id="KW-1185">Reference proteome</keyword>
<dbReference type="SMART" id="SM00564">
    <property type="entry name" value="PQQ"/>
    <property type="match status" value="7"/>
</dbReference>
<comment type="similarity">
    <text evidence="2">Belongs to the bacterial PQQ dehydrogenase family.</text>
</comment>
<evidence type="ECO:0000256" key="4">
    <source>
        <dbReference type="SAM" id="MobiDB-lite"/>
    </source>
</evidence>
<comment type="caution">
    <text evidence="6">The sequence shown here is derived from an EMBL/GenBank/DDBJ whole genome shotgun (WGS) entry which is preliminary data.</text>
</comment>
<dbReference type="Pfam" id="PF13360">
    <property type="entry name" value="PQQ_2"/>
    <property type="match status" value="2"/>
</dbReference>
<dbReference type="RefSeq" id="WP_155051554.1">
    <property type="nucleotide sequence ID" value="NZ_BAAAIB010000007.1"/>
</dbReference>
<feature type="domain" description="Pyrrolo-quinoline quinone repeat" evidence="5">
    <location>
        <begin position="381"/>
        <end position="513"/>
    </location>
</feature>
<comment type="cofactor">
    <cofactor evidence="1">
        <name>pyrroloquinoline quinone</name>
        <dbReference type="ChEBI" id="CHEBI:58442"/>
    </cofactor>
</comment>
<dbReference type="SUPFAM" id="SSF50998">
    <property type="entry name" value="Quinoprotein alcohol dehydrogenase-like"/>
    <property type="match status" value="1"/>
</dbReference>
<dbReference type="AlphaFoldDB" id="A0A6I3M5E3"/>
<dbReference type="Proteomes" id="UP000433071">
    <property type="component" value="Unassembled WGS sequence"/>
</dbReference>
<dbReference type="EMBL" id="WMLB01000022">
    <property type="protein sequence ID" value="MTH68505.1"/>
    <property type="molecule type" value="Genomic_DNA"/>
</dbReference>
<dbReference type="OrthoDB" id="256225at2"/>
<sequence length="534" mass="54624">MMRTTWRNAVRAGVAGGAIIALLIGGGAALAAPGGNSGGKPGGSPGNGWPVAGGDRENTRYAASEKKISAANVGGLSVKWVFTTGGNVAATPAVDATRVYVPDGAGNLFAVDRATGQQVWSAKISSYTGVLGDTAIATPAVTDTALVFGNQGPFGGGGGEVVAVDKATGELLWSTQVEDHPTAMITQSATVFDGVVYVGTDSIEPYYAAVIPDYPCCSFRGSLVALDLATGAILWTTYMADVGYPGAAVSGSSPAIDTKRKSVYIATGSNSDLPDDVLSCVEAAGDDPNAQRACIPADDLFDSIVALDLRTGAIKWVTRTLPFDAWNFACIPGLGDGVNCPEPHGPGHDFGQAPMLFTAKSDRNKGVETLGVGQESGKFWALDPATGAILWTTEAGPGGTFGGLEWGSATDGSQVYTANANSNQLPYLDSTDGVWSALDARTGQIRWQTRPTYGGSTAGPVTTANGVVFGCALDPQGHMYALNATTGEVLWAFASGGSCISGAAISNGTVYWGSGYDYLGLGMPNDKLYAFGLD</sequence>
<feature type="region of interest" description="Disordered" evidence="4">
    <location>
        <begin position="35"/>
        <end position="56"/>
    </location>
</feature>
<feature type="domain" description="Pyrrolo-quinoline quinone repeat" evidence="5">
    <location>
        <begin position="80"/>
        <end position="317"/>
    </location>
</feature>
<accession>A0A6I3M5E3</accession>
<evidence type="ECO:0000256" key="3">
    <source>
        <dbReference type="ARBA" id="ARBA00023002"/>
    </source>
</evidence>
<evidence type="ECO:0000313" key="6">
    <source>
        <dbReference type="EMBL" id="MTH68505.1"/>
    </source>
</evidence>
<evidence type="ECO:0000259" key="5">
    <source>
        <dbReference type="Pfam" id="PF13360"/>
    </source>
</evidence>